<dbReference type="PRINTS" id="PR00292">
    <property type="entry name" value="POTATOINHBTR"/>
</dbReference>
<evidence type="ECO:0000313" key="5">
    <source>
        <dbReference type="Proteomes" id="UP000238479"/>
    </source>
</evidence>
<sequence length="136" mass="14943">MASSTSTETKSSWPELVGTKGEEAAATIIKENPSVKAHTVNEGSFVTFDMRRDRVRVWIDERGIVTKAPKIETKSSWPELVGTKGEEAAATIIKENPSVKAHTVNEGSLVTCDIRHDRVRVWIDERGVVTEAPKIG</sequence>
<gene>
    <name evidence="4" type="ORF">RchiOBHm_Chr4g0391001</name>
</gene>
<evidence type="ECO:0000256" key="3">
    <source>
        <dbReference type="ARBA" id="ARBA00022900"/>
    </source>
</evidence>
<evidence type="ECO:0008006" key="6">
    <source>
        <dbReference type="Google" id="ProtNLM"/>
    </source>
</evidence>
<dbReference type="OMA" id="MTHDFRP"/>
<dbReference type="Gene3D" id="3.30.10.10">
    <property type="entry name" value="Trypsin Inhibitor V, subunit A"/>
    <property type="match status" value="2"/>
</dbReference>
<dbReference type="GO" id="GO:0004867">
    <property type="term" value="F:serine-type endopeptidase inhibitor activity"/>
    <property type="evidence" value="ECO:0007669"/>
    <property type="project" value="UniProtKB-KW"/>
</dbReference>
<evidence type="ECO:0000313" key="4">
    <source>
        <dbReference type="EMBL" id="PRQ36391.1"/>
    </source>
</evidence>
<evidence type="ECO:0000256" key="2">
    <source>
        <dbReference type="ARBA" id="ARBA00022690"/>
    </source>
</evidence>
<keyword evidence="3" id="KW-0722">Serine protease inhibitor</keyword>
<evidence type="ECO:0000256" key="1">
    <source>
        <dbReference type="ARBA" id="ARBA00008210"/>
    </source>
</evidence>
<comment type="caution">
    <text evidence="4">The sequence shown here is derived from an EMBL/GenBank/DDBJ whole genome shotgun (WGS) entry which is preliminary data.</text>
</comment>
<keyword evidence="2" id="KW-0646">Protease inhibitor</keyword>
<dbReference type="Proteomes" id="UP000238479">
    <property type="component" value="Chromosome 4"/>
</dbReference>
<protein>
    <recommendedName>
        <fullName evidence="6">Proteinase inhibitor I13, potato inhibitor I</fullName>
    </recommendedName>
</protein>
<dbReference type="SUPFAM" id="SSF54654">
    <property type="entry name" value="CI-2 family of serine protease inhibitors"/>
    <property type="match status" value="2"/>
</dbReference>
<accession>A0A2P6QQE5</accession>
<name>A0A2P6QQE5_ROSCH</name>
<dbReference type="InterPro" id="IPR000864">
    <property type="entry name" value="Prot_inh_pot1"/>
</dbReference>
<keyword evidence="5" id="KW-1185">Reference proteome</keyword>
<dbReference type="STRING" id="74649.A0A2P6QQE5"/>
<organism evidence="4 5">
    <name type="scientific">Rosa chinensis</name>
    <name type="common">China rose</name>
    <dbReference type="NCBI Taxonomy" id="74649"/>
    <lineage>
        <taxon>Eukaryota</taxon>
        <taxon>Viridiplantae</taxon>
        <taxon>Streptophyta</taxon>
        <taxon>Embryophyta</taxon>
        <taxon>Tracheophyta</taxon>
        <taxon>Spermatophyta</taxon>
        <taxon>Magnoliopsida</taxon>
        <taxon>eudicotyledons</taxon>
        <taxon>Gunneridae</taxon>
        <taxon>Pentapetalae</taxon>
        <taxon>rosids</taxon>
        <taxon>fabids</taxon>
        <taxon>Rosales</taxon>
        <taxon>Rosaceae</taxon>
        <taxon>Rosoideae</taxon>
        <taxon>Rosoideae incertae sedis</taxon>
        <taxon>Rosa</taxon>
    </lineage>
</organism>
<dbReference type="EMBL" id="PDCK01000042">
    <property type="protein sequence ID" value="PRQ36391.1"/>
    <property type="molecule type" value="Genomic_DNA"/>
</dbReference>
<dbReference type="AlphaFoldDB" id="A0A2P6QQE5"/>
<dbReference type="Gramene" id="PRQ36391">
    <property type="protein sequence ID" value="PRQ36391"/>
    <property type="gene ID" value="RchiOBHm_Chr4g0391001"/>
</dbReference>
<dbReference type="GO" id="GO:0009611">
    <property type="term" value="P:response to wounding"/>
    <property type="evidence" value="ECO:0007669"/>
    <property type="project" value="InterPro"/>
</dbReference>
<dbReference type="PANTHER" id="PTHR33091">
    <property type="entry name" value="PROTEIN, PUTATIVE, EXPRESSED-RELATED"/>
    <property type="match status" value="1"/>
</dbReference>
<proteinExistence type="inferred from homology"/>
<dbReference type="InterPro" id="IPR036354">
    <property type="entry name" value="Prot_inh_pot1_sf"/>
</dbReference>
<dbReference type="PANTHER" id="PTHR33091:SF101">
    <property type="entry name" value="INHIBITOR OF TRYPSIN AND HAGEMAN FACTOR-LIKE PROTEIN"/>
    <property type="match status" value="1"/>
</dbReference>
<reference evidence="4 5" key="1">
    <citation type="journal article" date="2018" name="Nat. Genet.">
        <title>The Rosa genome provides new insights in the design of modern roses.</title>
        <authorList>
            <person name="Bendahmane M."/>
        </authorList>
    </citation>
    <scope>NUCLEOTIDE SEQUENCE [LARGE SCALE GENOMIC DNA]</scope>
    <source>
        <strain evidence="5">cv. Old Blush</strain>
    </source>
</reference>
<dbReference type="PROSITE" id="PS00285">
    <property type="entry name" value="POTATO_INHIBITOR"/>
    <property type="match status" value="2"/>
</dbReference>
<dbReference type="Pfam" id="PF00280">
    <property type="entry name" value="potato_inhibit"/>
    <property type="match status" value="2"/>
</dbReference>
<comment type="similarity">
    <text evidence="1">Belongs to the protease inhibitor I13 (potato type I serine protease inhibitor) family.</text>
</comment>